<comment type="similarity">
    <text evidence="1">Belongs to the VPS13 family.</text>
</comment>
<evidence type="ECO:0008006" key="9">
    <source>
        <dbReference type="Google" id="ProtNLM"/>
    </source>
</evidence>
<dbReference type="PANTHER" id="PTHR16166">
    <property type="entry name" value="VACUOLAR PROTEIN SORTING-ASSOCIATED PROTEIN VPS13"/>
    <property type="match status" value="1"/>
</dbReference>
<evidence type="ECO:0000259" key="5">
    <source>
        <dbReference type="Pfam" id="PF25036"/>
    </source>
</evidence>
<name>A0A1R3JVG7_COCAP</name>
<dbReference type="EMBL" id="AWWV01006981">
    <property type="protein sequence ID" value="OMO98849.1"/>
    <property type="molecule type" value="Genomic_DNA"/>
</dbReference>
<evidence type="ECO:0000256" key="1">
    <source>
        <dbReference type="ARBA" id="ARBA00006545"/>
    </source>
</evidence>
<dbReference type="OMA" id="CEWQYTF"/>
<dbReference type="GO" id="GO:0006623">
    <property type="term" value="P:protein targeting to vacuole"/>
    <property type="evidence" value="ECO:0007669"/>
    <property type="project" value="TreeGrafter"/>
</dbReference>
<evidence type="ECO:0000313" key="8">
    <source>
        <dbReference type="Proteomes" id="UP000188268"/>
    </source>
</evidence>
<dbReference type="PANTHER" id="PTHR16166:SF143">
    <property type="entry name" value="PROTEIN SORTING-ASSOCIATED PROTEIN, PUTATIVE (DUF1162)-RELATED"/>
    <property type="match status" value="1"/>
</dbReference>
<feature type="domain" description="Vacuolar protein sorting-associated protein 13 VPS13 adaptor binding" evidence="5">
    <location>
        <begin position="2055"/>
        <end position="2360"/>
    </location>
</feature>
<feature type="domain" description="Chorein N-terminal" evidence="4">
    <location>
        <begin position="1"/>
        <end position="821"/>
    </location>
</feature>
<dbReference type="Gramene" id="OMO98849">
    <property type="protein sequence ID" value="OMO98849"/>
    <property type="gene ID" value="CCACVL1_04028"/>
</dbReference>
<evidence type="ECO:0000313" key="7">
    <source>
        <dbReference type="EMBL" id="OMO98849.1"/>
    </source>
</evidence>
<dbReference type="Proteomes" id="UP000188268">
    <property type="component" value="Unassembled WGS sequence"/>
</dbReference>
<dbReference type="Pfam" id="PF12624">
    <property type="entry name" value="VPS13_N"/>
    <property type="match status" value="1"/>
</dbReference>
<evidence type="ECO:0000259" key="4">
    <source>
        <dbReference type="Pfam" id="PF12624"/>
    </source>
</evidence>
<keyword evidence="2" id="KW-0813">Transport</keyword>
<dbReference type="GO" id="GO:0045053">
    <property type="term" value="P:protein retention in Golgi apparatus"/>
    <property type="evidence" value="ECO:0007669"/>
    <property type="project" value="TreeGrafter"/>
</dbReference>
<keyword evidence="8" id="KW-1185">Reference proteome</keyword>
<dbReference type="InterPro" id="IPR056748">
    <property type="entry name" value="VPS13-like_C"/>
</dbReference>
<evidence type="ECO:0000256" key="2">
    <source>
        <dbReference type="ARBA" id="ARBA00022448"/>
    </source>
</evidence>
<gene>
    <name evidence="7" type="ORF">CCACVL1_04028</name>
</gene>
<protein>
    <recommendedName>
        <fullName evidence="9">Vacuolar protein sorting-associated protein</fullName>
    </recommendedName>
</protein>
<feature type="domain" description="Intermembrane lipid transfer protein VPS13-like C-terminal" evidence="6">
    <location>
        <begin position="3264"/>
        <end position="3330"/>
    </location>
</feature>
<dbReference type="InterPro" id="IPR026847">
    <property type="entry name" value="VPS13"/>
</dbReference>
<proteinExistence type="inferred from homology"/>
<dbReference type="GO" id="GO:0006869">
    <property type="term" value="P:lipid transport"/>
    <property type="evidence" value="ECO:0007669"/>
    <property type="project" value="UniProtKB-KW"/>
</dbReference>
<evidence type="ECO:0000259" key="6">
    <source>
        <dbReference type="Pfam" id="PF25037"/>
    </source>
</evidence>
<reference evidence="7 8" key="1">
    <citation type="submission" date="2013-09" db="EMBL/GenBank/DDBJ databases">
        <title>Corchorus capsularis genome sequencing.</title>
        <authorList>
            <person name="Alam M."/>
            <person name="Haque M.S."/>
            <person name="Islam M.S."/>
            <person name="Emdad E.M."/>
            <person name="Islam M.M."/>
            <person name="Ahmed B."/>
            <person name="Halim A."/>
            <person name="Hossen Q.M.M."/>
            <person name="Hossain M.Z."/>
            <person name="Ahmed R."/>
            <person name="Khan M.M."/>
            <person name="Islam R."/>
            <person name="Rashid M.M."/>
            <person name="Khan S.A."/>
            <person name="Rahman M.S."/>
            <person name="Alam M."/>
        </authorList>
    </citation>
    <scope>NUCLEOTIDE SEQUENCE [LARGE SCALE GENOMIC DNA]</scope>
    <source>
        <strain evidence="8">cv. CVL-1</strain>
        <tissue evidence="7">Whole seedling</tissue>
    </source>
</reference>
<evidence type="ECO:0000256" key="3">
    <source>
        <dbReference type="ARBA" id="ARBA00023055"/>
    </source>
</evidence>
<comment type="caution">
    <text evidence="7">The sequence shown here is derived from an EMBL/GenBank/DDBJ whole genome shotgun (WGS) entry which is preliminary data.</text>
</comment>
<dbReference type="Pfam" id="PF25036">
    <property type="entry name" value="VPS13_VAB"/>
    <property type="match status" value="2"/>
</dbReference>
<dbReference type="STRING" id="210143.A0A1R3JVG7"/>
<sequence length="3449" mass="386800">MLERVLHQVLLGYLGRYVKDFSKDQVKVTLWNIEVELKDIDLILEAFDYLQLPFALKQGRVGRLSIKVPWNLISGEPILIALENVFCSVSPRDDHEWKMDAVETRELAGKKAKLAAAELAKLSRRVSDNKGGWSFIPYVTAKVLENIQVSIRNFHVLYSDKQSNSEQVMFGLRFSSLTMLKQNPVGLRAGQVSKIVEIEGLEIYCSIFKEADNMLSLISAEDSKSWCNSRSVGDKSEHILEPVNVSLSLLVNRSGKLNDLPQYSISAKITCLVVSLNETQLQQILILSDYLRTSQLREKYGRYRPWSCPLSRKEAGWQRLWLNYAQQSILSDVHEKLKKTSWRYLGQRLSNRRKYVNLYKTKLEFLRQDQAIDESIICELEQMEKESDIDDILSYRSRAEHELQEVLSKSLTTNISVEKSRQDDQSSGKSRGWLNWLSRGMLGAGGTDASSQFSGVVSDEDVQDIYEATKFYPLVMSGVDADANDKIHTRVIEFCIDEISATLWSMNFCQEISRLNLHEGVVKCNLQEEVVTVIAFVKSGEMVNSSNEQVIRLMSGLEKNVGEDLPLFRVQVDFYAKPDAELSVNVMLHSLEVSYEAAFFQDLIEFFAIIRSFEFQNERVLSSLDGIEDVKSRLLAKAEYILSSHKKVTWDVSITNIAMNIPLKNAVLEEFNMVLDLGSLLFTSKTELDSLSSSIDEQLFIQKNSVDSSSSEWLTSFQLQHLYNYFETKLVDFEVKLVKPNHPQTISIVKKFCACTTLASCIIPNESRLKQLEVYVAVSSLDANFSVSIFESVVALEGLLNIQSSRSEPVMMETTDSVHNVSRHPRASIFGFTVTANIKSSNFYIDLANDGENSSSIMLALRNLDLRYSFMEYESCWICLQAMEVTADTGGERNNHVLCSFGDLSASNTENLYDMPIKFGDASDDFCDMNISSKACFLLYYEGHGNMGFVNHKFRVYLNDAELHCYPNIFGLLVGFYERICSSIPLNASENSLHPTFGGKSTIKMPVFEFPRFGFSNFSEVGTSDYASISVDCFPFVTVNNSGSLGSLESSLRYTAPDWRKLFHLRDKKFRSPNSSLKKGTKPFHSSPLKSKMGLVAFPTSGSADANLVAIDINLSGVKLHFHDSSCIIGTITLPTSKSSLWIYDDCMDLVSSSEGVILSSSWCTNYLHDFLWGPSLPNLSPILNIRVRKGSFESLTSHLEVSFGIQHVCCILPAQYLAIIIGYFSLHDWSSHSSLQPVSENMDSQTENDIIYKFEVLESTLILPTECDEQQFLRIEIQQLCGSFVDNCALGDVFKDIPPEYLVPGDKVARTNNCLNIFGRDLSLSFMLFEDDCLTFVPGSKPRNFPLIAPFGADVWIRIPSEIQSLSGRSSDSTCIMSRIGVCHALFDDVYFIGGFEALLEIVDQFSFVYDDSKCYTSDVLQFLQSKFRKESRAVSPAVSDMTCTEVKCHVESLLIQLNRLGKDLVLLEPVATAEMNFICSVSLINETPISLDLSFFSLSLCSLLNSVVLARCSNNSTRSVLDLTLLESDKHQSEFHICLPSLEIWIHYSDWTEVLDLYDSYGQKVAKTAKLDSSSRSSVMNTVCSVQNESEPVPQISVVKSGASTFDVPLSSMEEPVVLTVRSENIGITFHFPISATGDENRELLFTKFGPENVSSTHVEGKHCKLLTFMTHSKSSELIISGENAKFNCILEKTSGTVGFQGDECVNSWPLFQIFQVNVETEIFNIQEKAVKVNLGVQCDRLDVWLSHQIFFLLHDVRFNVPGSRSSQHNFGSMDFKIQLRKGSLLLSDGRWNCSGALLEILLRNFLLHVNMTQNSLESAVACDLQVNYNNIHKVFWEPFLEPWKFEMRVLRKQELNALLDNSIITDIHLLSTGQLNFNFTEPVIETGFRTVEMFKDACGFVEQDFSEKQRFLNHQLTENISGGRYAPYILQNLTSLPLVYCVYQGLANSDLFDVSKEDGQVVQPGASVPIYLHETPVEQLFRYRPNHSSDNLSERQSDGVAHHLMTIQLDGMSVPSAPVSMDLVGLTYFEVDFSNTSEYNVKMKENGAADAKNGFIVPVVLDVSMQRYSKLIQLYSTVMILNTTSMPLELRFDIPFGISPKILDPVYPGQEFPLPLHLAEAGRMRWRPLGDSYLWSEAYNLSDLLSLESKIGFLRSFVCYPSHPSSDPFRCCLSLQHISLPAADRLKKGPANHVGPTLNQSIQSCNKSLNGTGQTKNRFIHQITLSTPLVINNYLPEAISLTIESGGITRTALLSKVGTFFHHVDLSHDLILEFSMHGYRPSVIKFPRTETFSTTAKFSGTKFCQSETVSFDPDMSNGPIYVTMEKMMDVFSGARELFIYVPFLLYNCTAFPLIISEFTNGINGTVCTLPSCYNQVDDELFQGRKDGLSLLISDQHSYVGAPQNDSLGCSFLKNHIASTRKTGNNGLVKKECGTVKACIYSPHPISTASEIVVCVGNSLDGHKSEHMPNPLWSEPFPLVPPSGSTTVLVRQPSSNATLILSVTSSAAAGPLTGRTRTITFQPRFVISNACSKDLYYKQKGTDIVYHLGVGQHSQLHWTDTTRELLISMRFDEPGWQWSGSFLPDHLGDTQVKIRNYASGAMKMIRVEVQNADVSIRDEKIFGSLQDNSGTNLILLSEDDTGYMPYRIDNFSKERLRVYQQRCESLDTIVHPYDSCPYAWDEPCYPHRVTIEVPGERIVGSFSLDDLKEYMPVHLPSTSEKPERMLLLSLRAEGATKVLSIIDSTYHILKDIKNQSTIRLQGKQKQEDKQEKSVDYKEKFSLTIPYIGISLVNSHPQELLFASARNIKIDLLQSVDHQKLSFQISSLQIDNQLHNTPYPVILSFNNDYRSNRVGQIIKDDSPKSKAEKGLPNPSDSFEPVFYLAVAKWIKKDVSLVSFEYISLRVADFRLELEQEVILSLLYFFKAVSPGIQSQVLTISDPNYSVGFMHGQTSEHVKAKEQLRGIGTLVLSKSDETVGLSPFIVPIGAPWQQIHLLARRQRKIYVESFELAPIKFTLSFSSSPWMLRNGVLTSGESLIHRGLMALADVEGARIHLKQLSIMHQMASWESIQEILVRHYMRQLLHEIYKVFGSAGVIGNPMGFARNLGAGLRDFLAVPAKSILKSPTGLITGMAQGTTSLVSNTVYALSDAAFQFSKAAHKGIVAFTFDDQAVARMEKQLKGEASHSRGIINEVFEGLTGLLQSPVKEAEKHGLPGIFSGIAMGVTGLVGRPAASILEVTGKTAQSIRNRSRLYHMGLQHYRVRLPRPLSRELPLRPYSWEEAVGISVLLGADEGKLKDEVYVMCKALKEPGKFVILTERLVLVVDCPSLVDLGKPEFRGVPADPEWVIETEISLHSVIHTDLDDGVVHIVGSSSDALLRQKQQLSRKDGGTRKRWNNPSTPLPLFQTNLELASEEDAGVFLRVLLSAIDQGKEQGNREFLLHRNNIK</sequence>
<accession>A0A1R3JVG7</accession>
<dbReference type="InterPro" id="IPR026854">
    <property type="entry name" value="VPS13_N"/>
</dbReference>
<dbReference type="OrthoDB" id="428159at2759"/>
<dbReference type="InterPro" id="IPR009543">
    <property type="entry name" value="VPS13_VAB"/>
</dbReference>
<organism evidence="7 8">
    <name type="scientific">Corchorus capsularis</name>
    <name type="common">Jute</name>
    <dbReference type="NCBI Taxonomy" id="210143"/>
    <lineage>
        <taxon>Eukaryota</taxon>
        <taxon>Viridiplantae</taxon>
        <taxon>Streptophyta</taxon>
        <taxon>Embryophyta</taxon>
        <taxon>Tracheophyta</taxon>
        <taxon>Spermatophyta</taxon>
        <taxon>Magnoliopsida</taxon>
        <taxon>eudicotyledons</taxon>
        <taxon>Gunneridae</taxon>
        <taxon>Pentapetalae</taxon>
        <taxon>rosids</taxon>
        <taxon>malvids</taxon>
        <taxon>Malvales</taxon>
        <taxon>Malvaceae</taxon>
        <taxon>Grewioideae</taxon>
        <taxon>Apeibeae</taxon>
        <taxon>Corchorus</taxon>
    </lineage>
</organism>
<feature type="domain" description="Vacuolar protein sorting-associated protein 13 VPS13 adaptor binding" evidence="5">
    <location>
        <begin position="2473"/>
        <end position="2686"/>
    </location>
</feature>
<keyword evidence="3" id="KW-0445">Lipid transport</keyword>
<dbReference type="Pfam" id="PF25037">
    <property type="entry name" value="VPS13_C"/>
    <property type="match status" value="1"/>
</dbReference>